<evidence type="ECO:0000256" key="9">
    <source>
        <dbReference type="SAM" id="SignalP"/>
    </source>
</evidence>
<dbReference type="EMBL" id="JAECZO010000088">
    <property type="protein sequence ID" value="KAK7196903.1"/>
    <property type="molecule type" value="Genomic_DNA"/>
</dbReference>
<dbReference type="PANTHER" id="PTHR22811">
    <property type="entry name" value="TRANSMEMBRANE EMP24 DOMAIN-CONTAINING PROTEIN"/>
    <property type="match status" value="1"/>
</dbReference>
<dbReference type="SMART" id="SM01190">
    <property type="entry name" value="EMP24_GP25L"/>
    <property type="match status" value="1"/>
</dbReference>
<evidence type="ECO:0000256" key="1">
    <source>
        <dbReference type="ARBA" id="ARBA00004479"/>
    </source>
</evidence>
<evidence type="ECO:0000259" key="10">
    <source>
        <dbReference type="PROSITE" id="PS50866"/>
    </source>
</evidence>
<evidence type="ECO:0000256" key="8">
    <source>
        <dbReference type="SAM" id="Phobius"/>
    </source>
</evidence>
<comment type="subcellular location">
    <subcellularLocation>
        <location evidence="1 7">Membrane</location>
        <topology evidence="1 7">Single-pass type I membrane protein</topology>
    </subcellularLocation>
</comment>
<dbReference type="Proteomes" id="UP001430356">
    <property type="component" value="Unassembled WGS sequence"/>
</dbReference>
<accession>A0AAW0ERU2</accession>
<keyword evidence="5 8" id="KW-1133">Transmembrane helix</keyword>
<evidence type="ECO:0000256" key="6">
    <source>
        <dbReference type="ARBA" id="ARBA00023136"/>
    </source>
</evidence>
<keyword evidence="12" id="KW-1185">Reference proteome</keyword>
<protein>
    <submittedName>
        <fullName evidence="11">COP-coated vesicle membrane protein gp25L</fullName>
    </submittedName>
</protein>
<proteinExistence type="inferred from homology"/>
<dbReference type="AlphaFoldDB" id="A0AAW0ERU2"/>
<evidence type="ECO:0000313" key="11">
    <source>
        <dbReference type="EMBL" id="KAK7196903.1"/>
    </source>
</evidence>
<feature type="signal peptide" evidence="9">
    <location>
        <begin position="1"/>
        <end position="34"/>
    </location>
</feature>
<dbReference type="PROSITE" id="PS50866">
    <property type="entry name" value="GOLD"/>
    <property type="match status" value="1"/>
</dbReference>
<keyword evidence="4 9" id="KW-0732">Signal</keyword>
<dbReference type="Pfam" id="PF01105">
    <property type="entry name" value="EMP24_GP25L"/>
    <property type="match status" value="1"/>
</dbReference>
<dbReference type="GO" id="GO:0016020">
    <property type="term" value="C:membrane"/>
    <property type="evidence" value="ECO:0007669"/>
    <property type="project" value="UniProtKB-SubCell"/>
</dbReference>
<dbReference type="InterPro" id="IPR009038">
    <property type="entry name" value="GOLD_dom"/>
</dbReference>
<dbReference type="InterPro" id="IPR015720">
    <property type="entry name" value="Emp24-like"/>
</dbReference>
<evidence type="ECO:0000313" key="12">
    <source>
        <dbReference type="Proteomes" id="UP001430356"/>
    </source>
</evidence>
<evidence type="ECO:0000256" key="4">
    <source>
        <dbReference type="ARBA" id="ARBA00022729"/>
    </source>
</evidence>
<evidence type="ECO:0000256" key="3">
    <source>
        <dbReference type="ARBA" id="ARBA00022692"/>
    </source>
</evidence>
<keyword evidence="3 7" id="KW-0812">Transmembrane</keyword>
<gene>
    <name evidence="11" type="ORF">NESM_000632000</name>
</gene>
<sequence>MSCHHRRVPSAAVGAVALLLALSVLLLGSTPVTGFVFQLASGTSRCFSQEVPSGTDLRVVYKGEDAYGDFLDVLLTDPDGVPIFTQIGKSSGAMHERIDGGGEYTLCLTSRKGAQSTGVTRDVVLIVQLGADAKDYDALATKEKLRPMEVQMRVMEDTVQEVHNEFLYLRTREREMRSTNEHMTSMVMWLSIGLIVLFGIFWYLQMRHLKRYFKKKRMID</sequence>
<feature type="domain" description="GOLD" evidence="10">
    <location>
        <begin position="44"/>
        <end position="154"/>
    </location>
</feature>
<comment type="caution">
    <text evidence="11">The sequence shown here is derived from an EMBL/GenBank/DDBJ whole genome shotgun (WGS) entry which is preliminary data.</text>
</comment>
<feature type="transmembrane region" description="Helical" evidence="8">
    <location>
        <begin position="186"/>
        <end position="204"/>
    </location>
</feature>
<name>A0AAW0ERU2_9TRYP</name>
<keyword evidence="6 8" id="KW-0472">Membrane</keyword>
<feature type="chain" id="PRO_5043821905" evidence="9">
    <location>
        <begin position="35"/>
        <end position="220"/>
    </location>
</feature>
<evidence type="ECO:0000256" key="2">
    <source>
        <dbReference type="ARBA" id="ARBA00007104"/>
    </source>
</evidence>
<comment type="similarity">
    <text evidence="2 7">Belongs to the EMP24/GP25L family.</text>
</comment>
<evidence type="ECO:0000256" key="5">
    <source>
        <dbReference type="ARBA" id="ARBA00022989"/>
    </source>
</evidence>
<reference evidence="11 12" key="1">
    <citation type="journal article" date="2021" name="MBio">
        <title>A New Model Trypanosomatid, Novymonas esmeraldas: Genomic Perception of Its 'Candidatus Pandoraea novymonadis' Endosymbiont.</title>
        <authorList>
            <person name="Zakharova A."/>
            <person name="Saura A."/>
            <person name="Butenko A."/>
            <person name="Podesvova L."/>
            <person name="Warmusova S."/>
            <person name="Kostygov A.Y."/>
            <person name="Nenarokova A."/>
            <person name="Lukes J."/>
            <person name="Opperdoes F.R."/>
            <person name="Yurchenko V."/>
        </authorList>
    </citation>
    <scope>NUCLEOTIDE SEQUENCE [LARGE SCALE GENOMIC DNA]</scope>
    <source>
        <strain evidence="11 12">E262AT.01</strain>
    </source>
</reference>
<organism evidence="11 12">
    <name type="scientific">Novymonas esmeraldas</name>
    <dbReference type="NCBI Taxonomy" id="1808958"/>
    <lineage>
        <taxon>Eukaryota</taxon>
        <taxon>Discoba</taxon>
        <taxon>Euglenozoa</taxon>
        <taxon>Kinetoplastea</taxon>
        <taxon>Metakinetoplastina</taxon>
        <taxon>Trypanosomatida</taxon>
        <taxon>Trypanosomatidae</taxon>
        <taxon>Novymonas</taxon>
    </lineage>
</organism>
<evidence type="ECO:0000256" key="7">
    <source>
        <dbReference type="RuleBase" id="RU003827"/>
    </source>
</evidence>